<name>A0A813DB70_POLGL</name>
<reference evidence="1" key="1">
    <citation type="submission" date="2021-02" db="EMBL/GenBank/DDBJ databases">
        <authorList>
            <person name="Dougan E. K."/>
            <person name="Rhodes N."/>
            <person name="Thang M."/>
            <person name="Chan C."/>
        </authorList>
    </citation>
    <scope>NUCLEOTIDE SEQUENCE</scope>
</reference>
<evidence type="ECO:0000313" key="2">
    <source>
        <dbReference type="Proteomes" id="UP000654075"/>
    </source>
</evidence>
<dbReference type="OrthoDB" id="10651835at2759"/>
<feature type="non-terminal residue" evidence="1">
    <location>
        <position position="312"/>
    </location>
</feature>
<evidence type="ECO:0000313" key="1">
    <source>
        <dbReference type="EMBL" id="CAE8583108.1"/>
    </source>
</evidence>
<accession>A0A813DB70</accession>
<keyword evidence="2" id="KW-1185">Reference proteome</keyword>
<proteinExistence type="predicted"/>
<gene>
    <name evidence="1" type="ORF">PGLA1383_LOCUS2094</name>
</gene>
<protein>
    <submittedName>
        <fullName evidence="1">Uncharacterized protein</fullName>
    </submittedName>
</protein>
<comment type="caution">
    <text evidence="1">The sequence shown here is derived from an EMBL/GenBank/DDBJ whole genome shotgun (WGS) entry which is preliminary data.</text>
</comment>
<dbReference type="AlphaFoldDB" id="A0A813DB70"/>
<dbReference type="EMBL" id="CAJNNV010000607">
    <property type="protein sequence ID" value="CAE8583108.1"/>
    <property type="molecule type" value="Genomic_DNA"/>
</dbReference>
<organism evidence="1 2">
    <name type="scientific">Polarella glacialis</name>
    <name type="common">Dinoflagellate</name>
    <dbReference type="NCBI Taxonomy" id="89957"/>
    <lineage>
        <taxon>Eukaryota</taxon>
        <taxon>Sar</taxon>
        <taxon>Alveolata</taxon>
        <taxon>Dinophyceae</taxon>
        <taxon>Suessiales</taxon>
        <taxon>Suessiaceae</taxon>
        <taxon>Polarella</taxon>
    </lineage>
</organism>
<dbReference type="Proteomes" id="UP000654075">
    <property type="component" value="Unassembled WGS sequence"/>
</dbReference>
<sequence length="312" mass="33352">AWDRPHEVLAGPRAPGDLVRVHDTGWGTVSEVFRALAGGEEGTSEASAAGRSCEALQGPLVTIRMLKRLPHGEVLAVPHCLRCSSGTDDSWHLLALVCTSVEEDDQATNEVSSERDARTTADGLRSRTVAFFRGAAAEWMLDADGQLYRLQRHGLSGSSPDAWLTVRDFSATVAVYVRGNAAQGDFPATMPGSQAISSDVSPRRSESGCIAIRIVTEKTLQKARGNLRGGCELSASTVLLLPATATLEDLQAQVQKSLRIPQERQLLLQLPSQFPLGNIGRLLPVRSPLSTLLTSPFEAGSRFSGAFGPTVL</sequence>
<feature type="non-terminal residue" evidence="1">
    <location>
        <position position="1"/>
    </location>
</feature>